<sequence>MSSPPPDRLYDLLPAVHRGRDEEQGFPLRALLRIVEEQVRVIEEDLDTWYANWFVETCEDWVVPYIGALVGTRPPPPGSSPGAVRALSPRQDVADAVANRRRKGGAAALEAVALDSSGWPARAVELYRHLVRAQHARHVRLDRPATFAVRDPLACARLGGPFDDAPHLVDVRRPNSTQTRGLHGIPSLALFVWRLRAFPVTRAPAFCIDQRYSRYLVNVLGIDTRLFAPAPQGPAPARVSGPGDVPHPLGREEFEAAVTEYYGPGRSLEIWRDSPDNPVPAEQIIVADLTDWRYRPRPGQVVVDPVLGRIAFPADEAPEDGVWVSWHYGFADAMGGGAYRRPQTPVGERKLYAVGGEDDLGSITAALRQWRADKAADPSLHDALIEIRDSADYTEALRIDLDEDDRLEIRAARGERPVVRLLNQKANRFDALTVRATAKKPPPGTVADCPPPATRRPQLVLDGLVVSGRSLDVVGQIGEVLVRHCTLVPGWELDHDCRPRWGEEPSVELRRTTARLRVEHSIVGTIVVDQDETKGNPLTVEILDSIVDATSHDLPAVTAPEDRFAHAELTLRRCTVLGDVRVHALPLGENSIVTGCLHTLRRDTGCLRYSYAPVSHPGPPRYRCATDPARPHFTSTRYGHPGYCQLHTACDPLISTGAEDGAELGAFHDLYQPQSLSNLVGHLAEYVPLGVEAAVITAT</sequence>
<name>A0A4D4MCT7_STRAX</name>
<dbReference type="OMA" id="RHCTLVP"/>
<dbReference type="RefSeq" id="WP_010981832.1">
    <property type="nucleotide sequence ID" value="NZ_BAABTN010000037.1"/>
</dbReference>
<accession>A0A4D4MCT7</accession>
<protein>
    <submittedName>
        <fullName evidence="1">Uncharacterized protein</fullName>
    </submittedName>
</protein>
<dbReference type="Proteomes" id="UP000302139">
    <property type="component" value="Unassembled WGS sequence"/>
</dbReference>
<evidence type="ECO:0000313" key="1">
    <source>
        <dbReference type="EMBL" id="GDY69762.1"/>
    </source>
</evidence>
<gene>
    <name evidence="1" type="ORF">SAV14893_091550</name>
</gene>
<organism evidence="1 2">
    <name type="scientific">Streptomyces avermitilis</name>
    <dbReference type="NCBI Taxonomy" id="33903"/>
    <lineage>
        <taxon>Bacteria</taxon>
        <taxon>Bacillati</taxon>
        <taxon>Actinomycetota</taxon>
        <taxon>Actinomycetes</taxon>
        <taxon>Kitasatosporales</taxon>
        <taxon>Streptomycetaceae</taxon>
        <taxon>Streptomyces</taxon>
    </lineage>
</organism>
<proteinExistence type="predicted"/>
<evidence type="ECO:0000313" key="2">
    <source>
        <dbReference type="Proteomes" id="UP000302139"/>
    </source>
</evidence>
<dbReference type="AlphaFoldDB" id="A0A4D4MCT7"/>
<comment type="caution">
    <text evidence="1">The sequence shown here is derived from an EMBL/GenBank/DDBJ whole genome shotgun (WGS) entry which is preliminary data.</text>
</comment>
<dbReference type="EMBL" id="BJHX01000002">
    <property type="protein sequence ID" value="GDY69762.1"/>
    <property type="molecule type" value="Genomic_DNA"/>
</dbReference>
<dbReference type="GeneID" id="41537564"/>
<reference evidence="1 2" key="1">
    <citation type="submission" date="2019-04" db="EMBL/GenBank/DDBJ databases">
        <title>Draft genome sequences of Streptomyces avermitilis NBRC 14893.</title>
        <authorList>
            <person name="Komaki H."/>
            <person name="Tamura T."/>
            <person name="Hosoyama A."/>
        </authorList>
    </citation>
    <scope>NUCLEOTIDE SEQUENCE [LARGE SCALE GENOMIC DNA]</scope>
    <source>
        <strain evidence="1 2">NBRC 14893</strain>
    </source>
</reference>